<evidence type="ECO:0000256" key="1">
    <source>
        <dbReference type="SAM" id="MobiDB-lite"/>
    </source>
</evidence>
<organism evidence="2">
    <name type="scientific">viral metagenome</name>
    <dbReference type="NCBI Taxonomy" id="1070528"/>
    <lineage>
        <taxon>unclassified sequences</taxon>
        <taxon>metagenomes</taxon>
        <taxon>organismal metagenomes</taxon>
    </lineage>
</organism>
<feature type="region of interest" description="Disordered" evidence="1">
    <location>
        <begin position="150"/>
        <end position="171"/>
    </location>
</feature>
<evidence type="ECO:0000313" key="2">
    <source>
        <dbReference type="EMBL" id="QHT22993.1"/>
    </source>
</evidence>
<proteinExistence type="predicted"/>
<accession>A0A6C0E3A0</accession>
<name>A0A6C0E3A0_9ZZZZ</name>
<protein>
    <submittedName>
        <fullName evidence="2">Uncharacterized protein</fullName>
    </submittedName>
</protein>
<sequence>MKTENQEDCSQIKTMKYKNIISNSLHKETKSSNDLSNLDTFLENEKKHNIAEPWSKLDKTVKIKKMLLFAEQYKKENQLEESEYEHLLRFLKDCLDRKKLNRVKDVTYDKSTGFIKDIPGLFHNKVKNHFTIKNLEKHVSTLKSLAPKKTHGTVKNIMTDEKTKQDSDEED</sequence>
<dbReference type="AlphaFoldDB" id="A0A6C0E3A0"/>
<reference evidence="2" key="1">
    <citation type="journal article" date="2020" name="Nature">
        <title>Giant virus diversity and host interactions through global metagenomics.</title>
        <authorList>
            <person name="Schulz F."/>
            <person name="Roux S."/>
            <person name="Paez-Espino D."/>
            <person name="Jungbluth S."/>
            <person name="Walsh D.A."/>
            <person name="Denef V.J."/>
            <person name="McMahon K.D."/>
            <person name="Konstantinidis K.T."/>
            <person name="Eloe-Fadrosh E.A."/>
            <person name="Kyrpides N.C."/>
            <person name="Woyke T."/>
        </authorList>
    </citation>
    <scope>NUCLEOTIDE SEQUENCE</scope>
    <source>
        <strain evidence="2">GVMAG-M-3300023179-114</strain>
    </source>
</reference>
<feature type="compositionally biased region" description="Basic and acidic residues" evidence="1">
    <location>
        <begin position="158"/>
        <end position="171"/>
    </location>
</feature>
<dbReference type="EMBL" id="MN739722">
    <property type="protein sequence ID" value="QHT22993.1"/>
    <property type="molecule type" value="Genomic_DNA"/>
</dbReference>